<sequence>MKEKFLPKLMKINPLKNGVPENNGNCQWCAIEGVRVLLQNAEPQKILGSVEGEMDPIEEYIDELYDYKTVHSKTRQQFYDSLIEQLAPGELMLVNVSGEGDHAYIIYREEDTFHLVDPDRNVFVELKSGNDFIQKVSGWVSDNPEQTAVTLLDYTNGNPNPKQKSTDSVNMSINILNKELVKKNGLPLYSQVQQKKDDDEERSKNTCNIL</sequence>
<name>A0A378LQ06_9GAMM</name>
<dbReference type="AlphaFoldDB" id="A0A378LQ06"/>
<proteinExistence type="predicted"/>
<protein>
    <submittedName>
        <fullName evidence="1">Uncharacterized protein</fullName>
    </submittedName>
</protein>
<organism evidence="1 2">
    <name type="scientific">Legionella wadsworthii</name>
    <dbReference type="NCBI Taxonomy" id="28088"/>
    <lineage>
        <taxon>Bacteria</taxon>
        <taxon>Pseudomonadati</taxon>
        <taxon>Pseudomonadota</taxon>
        <taxon>Gammaproteobacteria</taxon>
        <taxon>Legionellales</taxon>
        <taxon>Legionellaceae</taxon>
        <taxon>Legionella</taxon>
    </lineage>
</organism>
<dbReference type="Proteomes" id="UP000255297">
    <property type="component" value="Unassembled WGS sequence"/>
</dbReference>
<evidence type="ECO:0000313" key="2">
    <source>
        <dbReference type="Proteomes" id="UP000255297"/>
    </source>
</evidence>
<gene>
    <name evidence="1" type="ORF">NCTC11532_01040</name>
</gene>
<dbReference type="EMBL" id="UGPB01000001">
    <property type="protein sequence ID" value="STY28863.1"/>
    <property type="molecule type" value="Genomic_DNA"/>
</dbReference>
<accession>A0A378LQ06</accession>
<dbReference type="STRING" id="1122170.GCA_000701265_01978"/>
<keyword evidence="2" id="KW-1185">Reference proteome</keyword>
<evidence type="ECO:0000313" key="1">
    <source>
        <dbReference type="EMBL" id="STY28863.1"/>
    </source>
</evidence>
<reference evidence="1 2" key="1">
    <citation type="submission" date="2018-06" db="EMBL/GenBank/DDBJ databases">
        <authorList>
            <consortium name="Pathogen Informatics"/>
            <person name="Doyle S."/>
        </authorList>
    </citation>
    <scope>NUCLEOTIDE SEQUENCE [LARGE SCALE GENOMIC DNA]</scope>
    <source>
        <strain evidence="1 2">NCTC11532</strain>
    </source>
</reference>